<feature type="transmembrane region" description="Helical" evidence="1">
    <location>
        <begin position="72"/>
        <end position="91"/>
    </location>
</feature>
<accession>A0AAJ1X341</accession>
<gene>
    <name evidence="2" type="ORF">QE405_003248</name>
</gene>
<dbReference type="Proteomes" id="UP001239215">
    <property type="component" value="Unassembled WGS sequence"/>
</dbReference>
<evidence type="ECO:0000313" key="2">
    <source>
        <dbReference type="EMBL" id="MDQ1105964.1"/>
    </source>
</evidence>
<protein>
    <submittedName>
        <fullName evidence="2">Uncharacterized protein</fullName>
    </submittedName>
</protein>
<feature type="transmembrane region" description="Helical" evidence="1">
    <location>
        <begin position="97"/>
        <end position="116"/>
    </location>
</feature>
<name>A0AAJ1X341_9ACTN</name>
<feature type="transmembrane region" description="Helical" evidence="1">
    <location>
        <begin position="39"/>
        <end position="60"/>
    </location>
</feature>
<keyword evidence="1" id="KW-0472">Membrane</keyword>
<keyword evidence="1" id="KW-1133">Transmembrane helix</keyword>
<keyword evidence="1" id="KW-0812">Transmembrane</keyword>
<organism evidence="2 3">
    <name type="scientific">Nocardioides zeae</name>
    <dbReference type="NCBI Taxonomy" id="1457234"/>
    <lineage>
        <taxon>Bacteria</taxon>
        <taxon>Bacillati</taxon>
        <taxon>Actinomycetota</taxon>
        <taxon>Actinomycetes</taxon>
        <taxon>Propionibacteriales</taxon>
        <taxon>Nocardioidaceae</taxon>
        <taxon>Nocardioides</taxon>
    </lineage>
</organism>
<evidence type="ECO:0000256" key="1">
    <source>
        <dbReference type="SAM" id="Phobius"/>
    </source>
</evidence>
<comment type="caution">
    <text evidence="2">The sequence shown here is derived from an EMBL/GenBank/DDBJ whole genome shotgun (WGS) entry which is preliminary data.</text>
</comment>
<proteinExistence type="predicted"/>
<dbReference type="EMBL" id="JAUTAN010000001">
    <property type="protein sequence ID" value="MDQ1105964.1"/>
    <property type="molecule type" value="Genomic_DNA"/>
</dbReference>
<evidence type="ECO:0000313" key="3">
    <source>
        <dbReference type="Proteomes" id="UP001239215"/>
    </source>
</evidence>
<dbReference type="AlphaFoldDB" id="A0AAJ1X341"/>
<sequence length="125" mass="13264">MAAMWDPLQIAVVAVSLAAAAWCAWYVVRDLRPDPRLAAPLWLVELLLVAQLVVGIVEVVRGAPDGVNVVTFIGYLVALLLVIPVGIWWAGGEPGRAGTGVLLVVLLVIPVLVVRLEQIWSPAGA</sequence>
<reference evidence="2" key="1">
    <citation type="submission" date="2023-07" db="EMBL/GenBank/DDBJ databases">
        <title>Functional and genomic diversity of the sorghum phyllosphere microbiome.</title>
        <authorList>
            <person name="Shade A."/>
        </authorList>
    </citation>
    <scope>NUCLEOTIDE SEQUENCE</scope>
    <source>
        <strain evidence="2">SORGH_AS_1067</strain>
    </source>
</reference>